<comment type="caution">
    <text evidence="1">The sequence shown here is derived from an EMBL/GenBank/DDBJ whole genome shotgun (WGS) entry which is preliminary data.</text>
</comment>
<evidence type="ECO:0000313" key="2">
    <source>
        <dbReference type="Proteomes" id="UP000314294"/>
    </source>
</evidence>
<gene>
    <name evidence="1" type="ORF">EYF80_053939</name>
</gene>
<evidence type="ECO:0000313" key="1">
    <source>
        <dbReference type="EMBL" id="TNN35894.1"/>
    </source>
</evidence>
<reference evidence="1 2" key="1">
    <citation type="submission" date="2019-03" db="EMBL/GenBank/DDBJ databases">
        <title>First draft genome of Liparis tanakae, snailfish: a comprehensive survey of snailfish specific genes.</title>
        <authorList>
            <person name="Kim W."/>
            <person name="Song I."/>
            <person name="Jeong J.-H."/>
            <person name="Kim D."/>
            <person name="Kim S."/>
            <person name="Ryu S."/>
            <person name="Song J.Y."/>
            <person name="Lee S.K."/>
        </authorList>
    </citation>
    <scope>NUCLEOTIDE SEQUENCE [LARGE SCALE GENOMIC DNA]</scope>
    <source>
        <tissue evidence="1">Muscle</tissue>
    </source>
</reference>
<dbReference type="EMBL" id="SRLO01001690">
    <property type="protein sequence ID" value="TNN35894.1"/>
    <property type="molecule type" value="Genomic_DNA"/>
</dbReference>
<protein>
    <submittedName>
        <fullName evidence="1">Uncharacterized protein</fullName>
    </submittedName>
</protein>
<sequence length="85" mass="9414">MMRLRCSHQTCAEGLGRVTTEPAETLENKASRGPPWGLQKISPSLTFRSGFSKTSSHLHRLDVRRLYDGGLGGLDDPLDLHRPTV</sequence>
<accession>A0A4Z2F572</accession>
<dbReference type="Proteomes" id="UP000314294">
    <property type="component" value="Unassembled WGS sequence"/>
</dbReference>
<proteinExistence type="predicted"/>
<keyword evidence="2" id="KW-1185">Reference proteome</keyword>
<name>A0A4Z2F572_9TELE</name>
<dbReference type="AlphaFoldDB" id="A0A4Z2F572"/>
<organism evidence="1 2">
    <name type="scientific">Liparis tanakae</name>
    <name type="common">Tanaka's snailfish</name>
    <dbReference type="NCBI Taxonomy" id="230148"/>
    <lineage>
        <taxon>Eukaryota</taxon>
        <taxon>Metazoa</taxon>
        <taxon>Chordata</taxon>
        <taxon>Craniata</taxon>
        <taxon>Vertebrata</taxon>
        <taxon>Euteleostomi</taxon>
        <taxon>Actinopterygii</taxon>
        <taxon>Neopterygii</taxon>
        <taxon>Teleostei</taxon>
        <taxon>Neoteleostei</taxon>
        <taxon>Acanthomorphata</taxon>
        <taxon>Eupercaria</taxon>
        <taxon>Perciformes</taxon>
        <taxon>Cottioidei</taxon>
        <taxon>Cottales</taxon>
        <taxon>Liparidae</taxon>
        <taxon>Liparis</taxon>
    </lineage>
</organism>